<evidence type="ECO:0008006" key="4">
    <source>
        <dbReference type="Google" id="ProtNLM"/>
    </source>
</evidence>
<name>A0AAX6EU33_IRIPA</name>
<reference evidence="2" key="2">
    <citation type="submission" date="2023-04" db="EMBL/GenBank/DDBJ databases">
        <authorList>
            <person name="Bruccoleri R.E."/>
            <person name="Oakeley E.J."/>
            <person name="Faust A.-M."/>
            <person name="Dessus-Babus S."/>
            <person name="Altorfer M."/>
            <person name="Burckhardt D."/>
            <person name="Oertli M."/>
            <person name="Naumann U."/>
            <person name="Petersen F."/>
            <person name="Wong J."/>
        </authorList>
    </citation>
    <scope>NUCLEOTIDE SEQUENCE</scope>
    <source>
        <strain evidence="2">GSM-AAB239-AS_SAM_17_03QT</strain>
        <tissue evidence="2">Leaf</tissue>
    </source>
</reference>
<evidence type="ECO:0000313" key="3">
    <source>
        <dbReference type="Proteomes" id="UP001140949"/>
    </source>
</evidence>
<feature type="compositionally biased region" description="Low complexity" evidence="1">
    <location>
        <begin position="85"/>
        <end position="102"/>
    </location>
</feature>
<dbReference type="Proteomes" id="UP001140949">
    <property type="component" value="Unassembled WGS sequence"/>
</dbReference>
<dbReference type="AlphaFoldDB" id="A0AAX6EU33"/>
<organism evidence="2 3">
    <name type="scientific">Iris pallida</name>
    <name type="common">Sweet iris</name>
    <dbReference type="NCBI Taxonomy" id="29817"/>
    <lineage>
        <taxon>Eukaryota</taxon>
        <taxon>Viridiplantae</taxon>
        <taxon>Streptophyta</taxon>
        <taxon>Embryophyta</taxon>
        <taxon>Tracheophyta</taxon>
        <taxon>Spermatophyta</taxon>
        <taxon>Magnoliopsida</taxon>
        <taxon>Liliopsida</taxon>
        <taxon>Asparagales</taxon>
        <taxon>Iridaceae</taxon>
        <taxon>Iridoideae</taxon>
        <taxon>Irideae</taxon>
        <taxon>Iris</taxon>
    </lineage>
</organism>
<feature type="compositionally biased region" description="Basic and acidic residues" evidence="1">
    <location>
        <begin position="49"/>
        <end position="84"/>
    </location>
</feature>
<gene>
    <name evidence="2" type="ORF">M6B38_170195</name>
</gene>
<dbReference type="PANTHER" id="PTHR37218">
    <property type="entry name" value="COILED-COIL PROTEIN"/>
    <property type="match status" value="1"/>
</dbReference>
<reference evidence="2" key="1">
    <citation type="journal article" date="2023" name="GigaByte">
        <title>Genome assembly of the bearded iris, Iris pallida Lam.</title>
        <authorList>
            <person name="Bruccoleri R.E."/>
            <person name="Oakeley E.J."/>
            <person name="Faust A.M.E."/>
            <person name="Altorfer M."/>
            <person name="Dessus-Babus S."/>
            <person name="Burckhardt D."/>
            <person name="Oertli M."/>
            <person name="Naumann U."/>
            <person name="Petersen F."/>
            <person name="Wong J."/>
        </authorList>
    </citation>
    <scope>NUCLEOTIDE SEQUENCE</scope>
    <source>
        <strain evidence="2">GSM-AAB239-AS_SAM_17_03QT</strain>
    </source>
</reference>
<keyword evidence="3" id="KW-1185">Reference proteome</keyword>
<sequence length="224" mass="25523">MAGKGKRRREKNFLAAHGGNSRLPPPPKLRELEALPSKLRQIMQFKNNPVDDWKKMKKHAEEGTEKKGNRKDAREINIEKESSIKKITSGSKDDAGATSSGSDDNRKRKKKRRAVDLRFRELEQDAAVGSTKKERRKEFLELRKKKHKKQKVDDSLDFPGREEIKFGDIVEAPPKLSFPKKAKASIDASQERIRLQAVEAYRNRRGSTSRLGVKLPLLAENSSL</sequence>
<comment type="caution">
    <text evidence="2">The sequence shown here is derived from an EMBL/GenBank/DDBJ whole genome shotgun (WGS) entry which is preliminary data.</text>
</comment>
<protein>
    <recommendedName>
        <fullName evidence="4">Coiled-coil domain-containing protein 137</fullName>
    </recommendedName>
</protein>
<dbReference type="EMBL" id="JANAVB010033820">
    <property type="protein sequence ID" value="KAJ6807448.1"/>
    <property type="molecule type" value="Genomic_DNA"/>
</dbReference>
<evidence type="ECO:0000256" key="1">
    <source>
        <dbReference type="SAM" id="MobiDB-lite"/>
    </source>
</evidence>
<feature type="compositionally biased region" description="Basic residues" evidence="1">
    <location>
        <begin position="1"/>
        <end position="10"/>
    </location>
</feature>
<dbReference type="PANTHER" id="PTHR37218:SF2">
    <property type="entry name" value="COILED-COIL PROTEIN"/>
    <property type="match status" value="1"/>
</dbReference>
<evidence type="ECO:0000313" key="2">
    <source>
        <dbReference type="EMBL" id="KAJ6807448.1"/>
    </source>
</evidence>
<accession>A0AAX6EU33</accession>
<feature type="region of interest" description="Disordered" evidence="1">
    <location>
        <begin position="1"/>
        <end position="116"/>
    </location>
</feature>
<proteinExistence type="predicted"/>